<dbReference type="Proteomes" id="UP001307889">
    <property type="component" value="Chromosome 16"/>
</dbReference>
<dbReference type="EMBL" id="AP028924">
    <property type="protein sequence ID" value="BET03337.1"/>
    <property type="molecule type" value="Genomic_DNA"/>
</dbReference>
<proteinExistence type="predicted"/>
<evidence type="ECO:0000313" key="1">
    <source>
        <dbReference type="EMBL" id="BET03337.1"/>
    </source>
</evidence>
<protein>
    <submittedName>
        <fullName evidence="1">Uncharacterized protein</fullName>
    </submittedName>
</protein>
<evidence type="ECO:0000313" key="2">
    <source>
        <dbReference type="Proteomes" id="UP001307889"/>
    </source>
</evidence>
<keyword evidence="2" id="KW-1185">Reference proteome</keyword>
<reference evidence="1 2" key="1">
    <citation type="submission" date="2023-09" db="EMBL/GenBank/DDBJ databases">
        <title>Nesidiocoris tenuis whole genome shotgun sequence.</title>
        <authorList>
            <person name="Shibata T."/>
            <person name="Shimoda M."/>
            <person name="Kobayashi T."/>
            <person name="Uehara T."/>
        </authorList>
    </citation>
    <scope>NUCLEOTIDE SEQUENCE [LARGE SCALE GENOMIC DNA]</scope>
    <source>
        <strain evidence="1 2">Japan</strain>
    </source>
</reference>
<name>A0ABN7BII7_9HEMI</name>
<gene>
    <name evidence="1" type="ORF">NTJ_16155</name>
</gene>
<organism evidence="1 2">
    <name type="scientific">Nesidiocoris tenuis</name>
    <dbReference type="NCBI Taxonomy" id="355587"/>
    <lineage>
        <taxon>Eukaryota</taxon>
        <taxon>Metazoa</taxon>
        <taxon>Ecdysozoa</taxon>
        <taxon>Arthropoda</taxon>
        <taxon>Hexapoda</taxon>
        <taxon>Insecta</taxon>
        <taxon>Pterygota</taxon>
        <taxon>Neoptera</taxon>
        <taxon>Paraneoptera</taxon>
        <taxon>Hemiptera</taxon>
        <taxon>Heteroptera</taxon>
        <taxon>Panheteroptera</taxon>
        <taxon>Cimicomorpha</taxon>
        <taxon>Miridae</taxon>
        <taxon>Dicyphina</taxon>
        <taxon>Nesidiocoris</taxon>
    </lineage>
</organism>
<sequence length="83" mass="8805">MNGWAAGGGVGVRVRIIRISEHLRRRARAFSLFRVARRPAVPFGRVFVAVFVSVSGGTGTRIRAAGNRVTAAPTSPVGSCSRL</sequence>
<accession>A0ABN7BII7</accession>